<dbReference type="EMBL" id="AM260479">
    <property type="protein sequence ID" value="CAJ94286.1"/>
    <property type="molecule type" value="Genomic_DNA"/>
</dbReference>
<organism evidence="3 5">
    <name type="scientific">Cupriavidus necator (strain ATCC 17699 / DSM 428 / KCTC 22496 / NCIMB 10442 / H16 / Stanier 337)</name>
    <name type="common">Ralstonia eutropha</name>
    <dbReference type="NCBI Taxonomy" id="381666"/>
    <lineage>
        <taxon>Bacteria</taxon>
        <taxon>Pseudomonadati</taxon>
        <taxon>Pseudomonadota</taxon>
        <taxon>Betaproteobacteria</taxon>
        <taxon>Burkholderiales</taxon>
        <taxon>Burkholderiaceae</taxon>
        <taxon>Cupriavidus</taxon>
    </lineage>
</organism>
<sequence>MGHPGRLIIEHGFGATSVEAIAAAGISKKTYYTRFAGNAEVFKAAMQCYAAQNLLSGLSGRSYFRQPMG</sequence>
<dbReference type="SUPFAM" id="SSF46689">
    <property type="entry name" value="Homeodomain-like"/>
    <property type="match status" value="1"/>
</dbReference>
<reference evidence="3 5" key="1">
    <citation type="journal article" date="2006" name="Nat. Biotechnol.">
        <title>Genome sequence of the bioplastic-producing 'Knallgas' bacterium Ralstonia eutropha H16.</title>
        <authorList>
            <person name="Pohlmann A."/>
            <person name="Fricke W.F."/>
            <person name="Reinecke F."/>
            <person name="Kusian B."/>
            <person name="Liesegang H."/>
            <person name="Cramm R."/>
            <person name="Eitinger T."/>
            <person name="Ewering C."/>
            <person name="Potter M."/>
            <person name="Schwartz E."/>
            <person name="Strittmatter A."/>
            <person name="Voss I."/>
            <person name="Gottschalk G."/>
            <person name="Steinbuechel A."/>
            <person name="Friedrich B."/>
            <person name="Bowien B."/>
        </authorList>
    </citation>
    <scope>NUCLEOTIDE SEQUENCE [LARGE SCALE GENOMIC DNA]</scope>
    <source>
        <strain evidence="5">ATCC 17699 / DSM 428 / KCTC 22496 / NCIMB 10442 / H16 / Stanier 337</strain>
        <strain evidence="3">H16</strain>
    </source>
</reference>
<evidence type="ECO:0000259" key="2">
    <source>
        <dbReference type="Pfam" id="PF00440"/>
    </source>
</evidence>
<protein>
    <submittedName>
        <fullName evidence="4">TetR/AcrR family transcriptional regulator</fullName>
    </submittedName>
</protein>
<evidence type="ECO:0000313" key="6">
    <source>
        <dbReference type="Proteomes" id="UP000296079"/>
    </source>
</evidence>
<evidence type="ECO:0000256" key="1">
    <source>
        <dbReference type="ARBA" id="ARBA00023125"/>
    </source>
</evidence>
<dbReference type="PATRIC" id="fig|381666.6.peg.3616"/>
<accession>Q0K6T5</accession>
<dbReference type="InterPro" id="IPR009057">
    <property type="entry name" value="Homeodomain-like_sf"/>
</dbReference>
<keyword evidence="1" id="KW-0238">DNA-binding</keyword>
<evidence type="ECO:0000313" key="3">
    <source>
        <dbReference type="EMBL" id="CAJ94286.1"/>
    </source>
</evidence>
<dbReference type="Proteomes" id="UP000296079">
    <property type="component" value="Chromosome 1"/>
</dbReference>
<evidence type="ECO:0000313" key="5">
    <source>
        <dbReference type="Proteomes" id="UP000008210"/>
    </source>
</evidence>
<evidence type="ECO:0000313" key="4">
    <source>
        <dbReference type="EMBL" id="QCC02043.1"/>
    </source>
</evidence>
<dbReference type="Proteomes" id="UP000008210">
    <property type="component" value="Chromosome 1"/>
</dbReference>
<dbReference type="Gene3D" id="1.10.357.10">
    <property type="entry name" value="Tetracycline Repressor, domain 2"/>
    <property type="match status" value="1"/>
</dbReference>
<proteinExistence type="predicted"/>
<feature type="domain" description="HTH tetR-type" evidence="2">
    <location>
        <begin position="6"/>
        <end position="45"/>
    </location>
</feature>
<gene>
    <name evidence="3" type="ordered locus">H16_A3211</name>
    <name evidence="4" type="ORF">E6A55_16355</name>
</gene>
<dbReference type="HOGENOM" id="CLU_2768877_0_0_4"/>
<dbReference type="KEGG" id="reh:H16_A3211"/>
<dbReference type="OrthoDB" id="5293507at2"/>
<name>Q0K6T5_CUPNH</name>
<dbReference type="Pfam" id="PF00440">
    <property type="entry name" value="TetR_N"/>
    <property type="match status" value="1"/>
</dbReference>
<reference evidence="4 6" key="2">
    <citation type="submission" date="2019-04" db="EMBL/GenBank/DDBJ databases">
        <title>Long-read de novo sequencing of Cupriavidus necator H16.</title>
        <authorList>
            <person name="Little G.T."/>
            <person name="Ehsaan M."/>
            <person name="Arenas-Lopez C."/>
            <person name="Jawed K."/>
            <person name="Winzer K."/>
            <person name="Kovacs K."/>
            <person name="Malys N."/>
            <person name="Minton N.P."/>
        </authorList>
    </citation>
    <scope>NUCLEOTIDE SEQUENCE [LARGE SCALE GENOMIC DNA]</scope>
    <source>
        <strain evidence="4 6">H16</strain>
    </source>
</reference>
<dbReference type="RefSeq" id="WP_011616048.1">
    <property type="nucleotide sequence ID" value="NC_008313.1"/>
</dbReference>
<keyword evidence="5" id="KW-1185">Reference proteome</keyword>
<dbReference type="InterPro" id="IPR001647">
    <property type="entry name" value="HTH_TetR"/>
</dbReference>
<dbReference type="EMBL" id="CP039287">
    <property type="protein sequence ID" value="QCC02043.1"/>
    <property type="molecule type" value="Genomic_DNA"/>
</dbReference>
<dbReference type="GO" id="GO:0003677">
    <property type="term" value="F:DNA binding"/>
    <property type="evidence" value="ECO:0007669"/>
    <property type="project" value="UniProtKB-KW"/>
</dbReference>
<dbReference type="AlphaFoldDB" id="Q0K6T5"/>